<dbReference type="KEGG" id="och:CES85_5707"/>
<gene>
    <name evidence="1" type="ORF">CES85_5707</name>
</gene>
<dbReference type="Proteomes" id="UP000215256">
    <property type="component" value="Chromosome 2"/>
</dbReference>
<evidence type="ECO:0000313" key="2">
    <source>
        <dbReference type="Proteomes" id="UP000215256"/>
    </source>
</evidence>
<proteinExistence type="predicted"/>
<dbReference type="AlphaFoldDB" id="A0A248UDK9"/>
<name>A0A248UDK9_9HYPH</name>
<reference evidence="1 2" key="1">
    <citation type="submission" date="2017-07" db="EMBL/GenBank/DDBJ databases">
        <title>Phylogenetic study on the rhizospheric bacterium Ochrobactrum sp. A44.</title>
        <authorList>
            <person name="Krzyzanowska D.M."/>
            <person name="Ossowicki A."/>
            <person name="Rajewska M."/>
            <person name="Maciag T."/>
            <person name="Kaczynski Z."/>
            <person name="Czerwicka M."/>
            <person name="Jafra S."/>
        </authorList>
    </citation>
    <scope>NUCLEOTIDE SEQUENCE [LARGE SCALE GENOMIC DNA]</scope>
    <source>
        <strain evidence="1 2">A44</strain>
    </source>
</reference>
<sequence>MRLERHSTSVSHETIYQFAHSADGHAVKLAMPDFLNAALSTVFLSYRLLPLRAAVMGDRRAGI</sequence>
<accession>A0A248UDK9</accession>
<evidence type="ECO:0000313" key="1">
    <source>
        <dbReference type="EMBL" id="ASV84903.1"/>
    </source>
</evidence>
<protein>
    <submittedName>
        <fullName evidence="1">Uncharacterized protein</fullName>
    </submittedName>
</protein>
<dbReference type="EMBL" id="CP022603">
    <property type="protein sequence ID" value="ASV84903.1"/>
    <property type="molecule type" value="Genomic_DNA"/>
</dbReference>
<organism evidence="1 2">
    <name type="scientific">Ochrobactrum quorumnocens</name>
    <dbReference type="NCBI Taxonomy" id="271865"/>
    <lineage>
        <taxon>Bacteria</taxon>
        <taxon>Pseudomonadati</taxon>
        <taxon>Pseudomonadota</taxon>
        <taxon>Alphaproteobacteria</taxon>
        <taxon>Hyphomicrobiales</taxon>
        <taxon>Brucellaceae</taxon>
        <taxon>Brucella/Ochrobactrum group</taxon>
        <taxon>Ochrobactrum</taxon>
    </lineage>
</organism>